<name>A0A655BLS1_SALET</name>
<evidence type="ECO:0000313" key="2">
    <source>
        <dbReference type="EMBL" id="CNT57733.1"/>
    </source>
</evidence>
<protein>
    <submittedName>
        <fullName evidence="2">Uncharacterized protein</fullName>
    </submittedName>
</protein>
<dbReference type="EMBL" id="CQPA01000001">
    <property type="protein sequence ID" value="CNT57733.1"/>
    <property type="molecule type" value="Genomic_DNA"/>
</dbReference>
<proteinExistence type="predicted"/>
<dbReference type="Proteomes" id="UP000041314">
    <property type="component" value="Unassembled WGS sequence"/>
</dbReference>
<dbReference type="AlphaFoldDB" id="A0A655BLS1"/>
<organism evidence="2 3">
    <name type="scientific">Salmonella enterica subsp. enterica serovar Bovismorbificans</name>
    <dbReference type="NCBI Taxonomy" id="58097"/>
    <lineage>
        <taxon>Bacteria</taxon>
        <taxon>Pseudomonadati</taxon>
        <taxon>Pseudomonadota</taxon>
        <taxon>Gammaproteobacteria</taxon>
        <taxon>Enterobacterales</taxon>
        <taxon>Enterobacteriaceae</taxon>
        <taxon>Salmonella</taxon>
    </lineage>
</organism>
<evidence type="ECO:0000256" key="1">
    <source>
        <dbReference type="SAM" id="MobiDB-lite"/>
    </source>
</evidence>
<evidence type="ECO:0000313" key="3">
    <source>
        <dbReference type="Proteomes" id="UP000041314"/>
    </source>
</evidence>
<reference evidence="2 3" key="1">
    <citation type="submission" date="2015-03" db="EMBL/GenBank/DDBJ databases">
        <authorList>
            <consortium name="Pathogen Informatics"/>
        </authorList>
    </citation>
    <scope>NUCLEOTIDE SEQUENCE [LARGE SCALE GENOMIC DNA]</scope>
    <source>
        <strain evidence="2 3">A1104</strain>
    </source>
</reference>
<accession>A0A655BLS1</accession>
<feature type="region of interest" description="Disordered" evidence="1">
    <location>
        <begin position="67"/>
        <end position="89"/>
    </location>
</feature>
<gene>
    <name evidence="2" type="ORF">ERS008198_00231</name>
</gene>
<sequence>MANPRVQGVTNQFAGAETGCPQRITRLRRHQHQSARRRHFNNRRFAVAGQAIKSVYFFPHRPANVHRNPFPAGRSHHRVHGSFSAIGDR</sequence>